<evidence type="ECO:0000313" key="2">
    <source>
        <dbReference type="Proteomes" id="UP000078389"/>
    </source>
</evidence>
<gene>
    <name evidence="1" type="ORF">A3840_17950</name>
</gene>
<dbReference type="STRING" id="1770058.A3840_17950"/>
<accession>A0A178HLU9</accession>
<name>A0A178HLU9_9HYPH</name>
<dbReference type="EMBL" id="LVVY01000136">
    <property type="protein sequence ID" value="OAM73519.1"/>
    <property type="molecule type" value="Genomic_DNA"/>
</dbReference>
<comment type="caution">
    <text evidence="1">The sequence shown here is derived from an EMBL/GenBank/DDBJ whole genome shotgun (WGS) entry which is preliminary data.</text>
</comment>
<reference evidence="1 2" key="1">
    <citation type="submission" date="2016-03" db="EMBL/GenBank/DDBJ databases">
        <title>Genome sequencing of Devosia sp. S37.</title>
        <authorList>
            <person name="Mohd Nor M."/>
        </authorList>
    </citation>
    <scope>NUCLEOTIDE SEQUENCE [LARGE SCALE GENOMIC DNA]</scope>
    <source>
        <strain evidence="1 2">S37</strain>
    </source>
</reference>
<dbReference type="RefSeq" id="WP_067460272.1">
    <property type="nucleotide sequence ID" value="NZ_LVVY01000136.1"/>
</dbReference>
<dbReference type="AlphaFoldDB" id="A0A178HLU9"/>
<proteinExistence type="predicted"/>
<dbReference type="Proteomes" id="UP000078389">
    <property type="component" value="Unassembled WGS sequence"/>
</dbReference>
<sequence length="151" mass="15927">MELLSSLAAANPAHRIQKPNSEPRRVGIFGLGPGGAALVDRALQAGVATEVMTLDAVEPQSGIYRRPASMPDLNAVVVVARPEDDTTDARRIYAWAGMIGILVSTVVVSEDDGVIAGGPNVHTLRTSSDLLAMTTDDSYLPTMLQWIGSSN</sequence>
<keyword evidence="2" id="KW-1185">Reference proteome</keyword>
<protein>
    <submittedName>
        <fullName evidence="1">Uncharacterized protein</fullName>
    </submittedName>
</protein>
<organism evidence="1 2">
    <name type="scientific">Devosia elaeis</name>
    <dbReference type="NCBI Taxonomy" id="1770058"/>
    <lineage>
        <taxon>Bacteria</taxon>
        <taxon>Pseudomonadati</taxon>
        <taxon>Pseudomonadota</taxon>
        <taxon>Alphaproteobacteria</taxon>
        <taxon>Hyphomicrobiales</taxon>
        <taxon>Devosiaceae</taxon>
        <taxon>Devosia</taxon>
    </lineage>
</organism>
<dbReference type="OrthoDB" id="8360257at2"/>
<evidence type="ECO:0000313" key="1">
    <source>
        <dbReference type="EMBL" id="OAM73519.1"/>
    </source>
</evidence>